<dbReference type="EMBL" id="FJUY01000008">
    <property type="protein sequence ID" value="CZT19892.1"/>
    <property type="molecule type" value="Genomic_DNA"/>
</dbReference>
<keyword evidence="3" id="KW-1185">Reference proteome</keyword>
<sequence>MPSTLHFALLLAGTIASTKAQSDPYAYIDSVCSPSNASGFPDLAFPCNAVQAIQAQCIYGPSGLDIITGAEAEPTSTPQTQQHEESPPRAQNNATQQICFCKSQFWDLTTACASCYSAHGDHELEKSAGKDAVESMSRRYCDASAEPTLGLADFLFQFAGELDSSDDTSSNKTTEFKDPIGSKTDVSLYYTASVTGSQAWVVADPTATSGVVKDGQLVATASMNNEMAKKGDAGRKTGVVAAVLGLTGIAALLMV</sequence>
<feature type="chain" id="PRO_5013965036" evidence="1">
    <location>
        <begin position="21"/>
        <end position="255"/>
    </location>
</feature>
<keyword evidence="1" id="KW-0732">Signal</keyword>
<gene>
    <name evidence="2" type="ORF">RCC_05748</name>
</gene>
<accession>A0A2D3URR6</accession>
<evidence type="ECO:0000313" key="3">
    <source>
        <dbReference type="Proteomes" id="UP000225277"/>
    </source>
</evidence>
<reference evidence="2 3" key="1">
    <citation type="submission" date="2016-03" db="EMBL/GenBank/DDBJ databases">
        <authorList>
            <person name="Ploux O."/>
        </authorList>
    </citation>
    <scope>NUCLEOTIDE SEQUENCE [LARGE SCALE GENOMIC DNA]</scope>
    <source>
        <strain evidence="2 3">URUG2</strain>
    </source>
</reference>
<dbReference type="OrthoDB" id="3909290at2759"/>
<dbReference type="AlphaFoldDB" id="A0A2D3URR6"/>
<dbReference type="Proteomes" id="UP000225277">
    <property type="component" value="Unassembled WGS sequence"/>
</dbReference>
<organism evidence="2 3">
    <name type="scientific">Ramularia collo-cygni</name>
    <dbReference type="NCBI Taxonomy" id="112498"/>
    <lineage>
        <taxon>Eukaryota</taxon>
        <taxon>Fungi</taxon>
        <taxon>Dikarya</taxon>
        <taxon>Ascomycota</taxon>
        <taxon>Pezizomycotina</taxon>
        <taxon>Dothideomycetes</taxon>
        <taxon>Dothideomycetidae</taxon>
        <taxon>Mycosphaerellales</taxon>
        <taxon>Mycosphaerellaceae</taxon>
        <taxon>Ramularia</taxon>
    </lineage>
</organism>
<feature type="signal peptide" evidence="1">
    <location>
        <begin position="1"/>
        <end position="20"/>
    </location>
</feature>
<protein>
    <submittedName>
        <fullName evidence="2">Uncharacterized protein</fullName>
    </submittedName>
</protein>
<proteinExistence type="predicted"/>
<dbReference type="STRING" id="112498.A0A2D3URR6"/>
<dbReference type="GeneID" id="35600901"/>
<evidence type="ECO:0000256" key="1">
    <source>
        <dbReference type="SAM" id="SignalP"/>
    </source>
</evidence>
<dbReference type="RefSeq" id="XP_023626782.1">
    <property type="nucleotide sequence ID" value="XM_023771014.1"/>
</dbReference>
<evidence type="ECO:0000313" key="2">
    <source>
        <dbReference type="EMBL" id="CZT19892.1"/>
    </source>
</evidence>
<name>A0A2D3URR6_9PEZI</name>